<evidence type="ECO:0000256" key="6">
    <source>
        <dbReference type="ARBA" id="ARBA00022801"/>
    </source>
</evidence>
<dbReference type="PROSITE" id="PS00893">
    <property type="entry name" value="NUDIX_BOX"/>
    <property type="match status" value="1"/>
</dbReference>
<evidence type="ECO:0000256" key="9">
    <source>
        <dbReference type="ARBA" id="ARBA00023679"/>
    </source>
</evidence>
<dbReference type="RefSeq" id="WP_223191736.1">
    <property type="nucleotide sequence ID" value="NZ_FQZD01000018.1"/>
</dbReference>
<evidence type="ECO:0000313" key="12">
    <source>
        <dbReference type="EMBL" id="SHJ35151.1"/>
    </source>
</evidence>
<dbReference type="Pfam" id="PF09296">
    <property type="entry name" value="NUDIX-like"/>
    <property type="match status" value="1"/>
</dbReference>
<dbReference type="AlphaFoldDB" id="A0A1M6IKY8"/>
<comment type="cofactor">
    <cofactor evidence="1">
        <name>Mg(2+)</name>
        <dbReference type="ChEBI" id="CHEBI:18420"/>
    </cofactor>
</comment>
<dbReference type="GO" id="GO:0046872">
    <property type="term" value="F:metal ion binding"/>
    <property type="evidence" value="ECO:0007669"/>
    <property type="project" value="UniProtKB-KW"/>
</dbReference>
<dbReference type="EMBL" id="FQZD01000018">
    <property type="protein sequence ID" value="SHJ35151.1"/>
    <property type="molecule type" value="Genomic_DNA"/>
</dbReference>
<sequence>MSQEMNATYANCVPADPYCFAFCKDEILMKHTGSGLCVPLASDLADLPLQKAATPSLGHLDGRACYAATVTKDQVPDGFSFFVLRRLYGQIHNEWFWQAFRAYHITNWLKSTQFCGRCGSPLSLDNHELAMKCANCGNMIYPRLSPAIIVAVTRDDKLLLARNRMRPELYSVIAGFVEPGETLEDCVQRELMEEVGVKVTDITYFGSQPWPFPDSLMIGFTAKAVSDSIRIDNNEIIEAAWFSADQLPAIPPSVSIGRRLIDWFANNNQKGKI</sequence>
<dbReference type="GO" id="GO:0006742">
    <property type="term" value="P:NADP+ catabolic process"/>
    <property type="evidence" value="ECO:0007669"/>
    <property type="project" value="TreeGrafter"/>
</dbReference>
<evidence type="ECO:0000256" key="8">
    <source>
        <dbReference type="ARBA" id="ARBA00023027"/>
    </source>
</evidence>
<evidence type="ECO:0000259" key="11">
    <source>
        <dbReference type="PROSITE" id="PS51462"/>
    </source>
</evidence>
<comment type="cofactor">
    <cofactor evidence="2">
        <name>Zn(2+)</name>
        <dbReference type="ChEBI" id="CHEBI:29105"/>
    </cofactor>
</comment>
<dbReference type="EC" id="3.6.1.22" evidence="4"/>
<dbReference type="NCBIfam" id="NF001299">
    <property type="entry name" value="PRK00241.1"/>
    <property type="match status" value="1"/>
</dbReference>
<name>A0A1M6IKY8_9FIRM</name>
<evidence type="ECO:0000256" key="10">
    <source>
        <dbReference type="RuleBase" id="RU003476"/>
    </source>
</evidence>
<accession>A0A1M6IKY8</accession>
<keyword evidence="13" id="KW-1185">Reference proteome</keyword>
<dbReference type="PANTHER" id="PTHR42904">
    <property type="entry name" value="NUDIX HYDROLASE, NUDC SUBFAMILY"/>
    <property type="match status" value="1"/>
</dbReference>
<keyword evidence="6 10" id="KW-0378">Hydrolase</keyword>
<dbReference type="InterPro" id="IPR049734">
    <property type="entry name" value="NudC-like_C"/>
</dbReference>
<feature type="domain" description="Nudix hydrolase" evidence="11">
    <location>
        <begin position="141"/>
        <end position="266"/>
    </location>
</feature>
<comment type="catalytic activity">
    <reaction evidence="9">
        <text>a 5'-end NAD(+)-phospho-ribonucleoside in mRNA + H2O = a 5'-end phospho-adenosine-phospho-ribonucleoside in mRNA + beta-nicotinamide D-ribonucleotide + 2 H(+)</text>
        <dbReference type="Rhea" id="RHEA:60876"/>
        <dbReference type="Rhea" id="RHEA-COMP:15698"/>
        <dbReference type="Rhea" id="RHEA-COMP:15719"/>
        <dbReference type="ChEBI" id="CHEBI:14649"/>
        <dbReference type="ChEBI" id="CHEBI:15377"/>
        <dbReference type="ChEBI" id="CHEBI:15378"/>
        <dbReference type="ChEBI" id="CHEBI:144029"/>
        <dbReference type="ChEBI" id="CHEBI:144051"/>
    </reaction>
    <physiologicalReaction direction="left-to-right" evidence="9">
        <dbReference type="Rhea" id="RHEA:60877"/>
    </physiologicalReaction>
</comment>
<evidence type="ECO:0000256" key="2">
    <source>
        <dbReference type="ARBA" id="ARBA00001947"/>
    </source>
</evidence>
<gene>
    <name evidence="12" type="ORF">SAMN02745170_02336</name>
</gene>
<dbReference type="Pfam" id="PF09297">
    <property type="entry name" value="Zn_ribbon_NUD"/>
    <property type="match status" value="1"/>
</dbReference>
<dbReference type="GO" id="GO:0005829">
    <property type="term" value="C:cytosol"/>
    <property type="evidence" value="ECO:0007669"/>
    <property type="project" value="TreeGrafter"/>
</dbReference>
<dbReference type="PROSITE" id="PS51462">
    <property type="entry name" value="NUDIX"/>
    <property type="match status" value="1"/>
</dbReference>
<reference evidence="12 13" key="1">
    <citation type="submission" date="2016-11" db="EMBL/GenBank/DDBJ databases">
        <authorList>
            <person name="Varghese N."/>
            <person name="Submissions S."/>
        </authorList>
    </citation>
    <scope>NUCLEOTIDE SEQUENCE [LARGE SCALE GENOMIC DNA]</scope>
    <source>
        <strain evidence="12 13">DSM 15287</strain>
    </source>
</reference>
<comment type="similarity">
    <text evidence="3">Belongs to the Nudix hydrolase family. NudC subfamily.</text>
</comment>
<dbReference type="InterPro" id="IPR015797">
    <property type="entry name" value="NUDIX_hydrolase-like_dom_sf"/>
</dbReference>
<organism evidence="12 13">
    <name type="scientific">Propionispora hippei DSM 15287</name>
    <dbReference type="NCBI Taxonomy" id="1123003"/>
    <lineage>
        <taxon>Bacteria</taxon>
        <taxon>Bacillati</taxon>
        <taxon>Bacillota</taxon>
        <taxon>Negativicutes</taxon>
        <taxon>Selenomonadales</taxon>
        <taxon>Sporomusaceae</taxon>
        <taxon>Propionispora</taxon>
    </lineage>
</organism>
<dbReference type="Gene3D" id="3.90.79.20">
    <property type="match status" value="1"/>
</dbReference>
<evidence type="ECO:0000313" key="13">
    <source>
        <dbReference type="Proteomes" id="UP000322917"/>
    </source>
</evidence>
<dbReference type="InterPro" id="IPR000086">
    <property type="entry name" value="NUDIX_hydrolase_dom"/>
</dbReference>
<evidence type="ECO:0000256" key="5">
    <source>
        <dbReference type="ARBA" id="ARBA00022723"/>
    </source>
</evidence>
<dbReference type="GO" id="GO:0019677">
    <property type="term" value="P:NAD+ catabolic process"/>
    <property type="evidence" value="ECO:0007669"/>
    <property type="project" value="TreeGrafter"/>
</dbReference>
<dbReference type="InterPro" id="IPR015376">
    <property type="entry name" value="Znr_NADH_PPase"/>
</dbReference>
<dbReference type="InterPro" id="IPR020084">
    <property type="entry name" value="NUDIX_hydrolase_CS"/>
</dbReference>
<dbReference type="SUPFAM" id="SSF55811">
    <property type="entry name" value="Nudix"/>
    <property type="match status" value="2"/>
</dbReference>
<keyword evidence="5" id="KW-0479">Metal-binding</keyword>
<protein>
    <recommendedName>
        <fullName evidence="4">NAD(+) diphosphatase</fullName>
        <ecNumber evidence="4">3.6.1.22</ecNumber>
    </recommendedName>
</protein>
<keyword evidence="8" id="KW-0520">NAD</keyword>
<dbReference type="InterPro" id="IPR020476">
    <property type="entry name" value="Nudix_hydrolase"/>
</dbReference>
<dbReference type="GO" id="GO:0035529">
    <property type="term" value="F:NADH pyrophosphatase activity"/>
    <property type="evidence" value="ECO:0007669"/>
    <property type="project" value="TreeGrafter"/>
</dbReference>
<evidence type="ECO:0000256" key="4">
    <source>
        <dbReference type="ARBA" id="ARBA00012381"/>
    </source>
</evidence>
<dbReference type="InterPro" id="IPR050241">
    <property type="entry name" value="NAD-cap_RNA_hydrolase_NudC"/>
</dbReference>
<evidence type="ECO:0000256" key="7">
    <source>
        <dbReference type="ARBA" id="ARBA00022842"/>
    </source>
</evidence>
<dbReference type="Gene3D" id="3.90.79.10">
    <property type="entry name" value="Nucleoside Triphosphate Pyrophosphohydrolase"/>
    <property type="match status" value="1"/>
</dbReference>
<evidence type="ECO:0000256" key="1">
    <source>
        <dbReference type="ARBA" id="ARBA00001946"/>
    </source>
</evidence>
<dbReference type="PRINTS" id="PR00502">
    <property type="entry name" value="NUDIXFAMILY"/>
</dbReference>
<dbReference type="Pfam" id="PF00293">
    <property type="entry name" value="NUDIX"/>
    <property type="match status" value="1"/>
</dbReference>
<keyword evidence="7" id="KW-0460">Magnesium</keyword>
<dbReference type="CDD" id="cd03429">
    <property type="entry name" value="NUDIX_NADH_pyrophosphatase_Nudt13"/>
    <property type="match status" value="1"/>
</dbReference>
<dbReference type="InterPro" id="IPR015375">
    <property type="entry name" value="NADH_PPase-like_N"/>
</dbReference>
<evidence type="ECO:0000256" key="3">
    <source>
        <dbReference type="ARBA" id="ARBA00009595"/>
    </source>
</evidence>
<proteinExistence type="inferred from homology"/>
<dbReference type="Proteomes" id="UP000322917">
    <property type="component" value="Unassembled WGS sequence"/>
</dbReference>
<dbReference type="PANTHER" id="PTHR42904:SF6">
    <property type="entry name" value="NAD-CAPPED RNA HYDROLASE NUDT12"/>
    <property type="match status" value="1"/>
</dbReference>